<protein>
    <submittedName>
        <fullName evidence="4">Phage tail tape measure protein</fullName>
    </submittedName>
</protein>
<name>A0ABT8JYA3_9BACL</name>
<accession>A0ABT8JYA3</accession>
<dbReference type="PANTHER" id="PTHR37813">
    <property type="entry name" value="FELS-2 PROPHAGE PROTEIN"/>
    <property type="match status" value="1"/>
</dbReference>
<sequence>MSSKDIGTLRTRLSWEDEGADRSLKGFRDDLKSLRTEMGVAKSSGKEYSQSLKGLREQSDILTRTLKTQKEQVAELRKRYEESKRVKGEDSDQTRKLSDDYNRAVAAMNRTEQQLGKVNAAIEEQVNPLKRLGKEWQETGDKMQSIGRSMTDFGKEYSMKVTAPIMGIGAAAFKAAVDYESAFAGVRKTVDMQEEEFQQLSRAIRDMSKEIPAAATEIARVAEAAGQLGIKNEAIQGFTRTMIDLGVATNMSSDEAATALARFANITQMSQKDFGRLGSVVVNLGNNFATTEREIVDMALRLAGAGAQVGMSEADILALSTALSSVGIQAEMGGSAISRVMVNMQVASTGTEKFRMVSEATGMTLRELQLAAGSGGKAFGMFAESLGMTKKELNSVIKTQSDLENFAKIAGMTGEQFKKAFQEDAIGAIGAFINGLGNAEEAGTTAIEMLQEMGITEIRLRDSLLRAGGAAELFANAVDLSSNAWDENIALTKEAEERYKTTESQLKMLWNRVKDVGITLGDALIPALLATIDAAMPLIKQIESGAKAFADMDESQQQTILKLIALVAAVGPASVALGGLTTTVGGVASIGGKLMSTLGGAGGAGLLGRIGLMGPAAATPVGLAIAGVGLLAYGIYEFNKASDDSAQKALQFVESRKKELDSMDELIASFELLKLKNKLSTDEMLRYLDISDEIKKAKTEEAILALTEEQEKLREKSGLTNEEMERFLEMNEKLVEKAPSTAKAISEQGNAYAAVTGELKKLNAEERQRLVDKTYRALTDEMNKQEKILEKQRKINEEIIEREESRSKQLKFISDDTDRIREINLNIADLKERAKTATGAELKELEKKIKSEERSKSAIESSVGLSEKLVDTITKQIDTKKESLAETNKELEAFGLLIDEYEQMILYQAGITSERGKGVEKLQEEQRNIDESRKKLEEMRKSGALVGGEYDEQNRKLDEQQTKIDQARRKLEEMNVVAGKTVYKDVNVKTNPSIASLNSQLSDPVWKTVNINTGPVPIGYSVGTPLGGHDGGPFIAGEEGWELGRMGNRWEMLNFGLYNRPAGYEVFTHDESKQILNAMNKIPGYADGARSNGEAERTIGRLNQPPTMIHIKPAPVILDGRVIGEVVFDTVDTMQYDRQSINATIRGVSL</sequence>
<dbReference type="NCBIfam" id="TIGR01760">
    <property type="entry name" value="tape_meas_TP901"/>
    <property type="match status" value="2"/>
</dbReference>
<evidence type="ECO:0000259" key="3">
    <source>
        <dbReference type="Pfam" id="PF10145"/>
    </source>
</evidence>
<reference evidence="4" key="1">
    <citation type="submission" date="2023-03" db="EMBL/GenBank/DDBJ databases">
        <title>MT1 and MT2 Draft Genomes of Novel Species.</title>
        <authorList>
            <person name="Venkateswaran K."/>
        </authorList>
    </citation>
    <scope>NUCLEOTIDE SEQUENCE</scope>
    <source>
        <strain evidence="4">F6_3S_P_2</strain>
    </source>
</reference>
<dbReference type="InterPro" id="IPR010090">
    <property type="entry name" value="Phage_tape_meas"/>
</dbReference>
<dbReference type="EMBL" id="JAROCC010000020">
    <property type="protein sequence ID" value="MDN4609119.1"/>
    <property type="molecule type" value="Genomic_DNA"/>
</dbReference>
<proteinExistence type="predicted"/>
<gene>
    <name evidence="4" type="ORF">P5G49_16780</name>
</gene>
<comment type="caution">
    <text evidence="4">The sequence shown here is derived from an EMBL/GenBank/DDBJ whole genome shotgun (WGS) entry which is preliminary data.</text>
</comment>
<feature type="coiled-coil region" evidence="2">
    <location>
        <begin position="52"/>
        <end position="86"/>
    </location>
</feature>
<evidence type="ECO:0000313" key="5">
    <source>
        <dbReference type="Proteomes" id="UP001175097"/>
    </source>
</evidence>
<dbReference type="PANTHER" id="PTHR37813:SF1">
    <property type="entry name" value="FELS-2 PROPHAGE PROTEIN"/>
    <property type="match status" value="1"/>
</dbReference>
<feature type="coiled-coil region" evidence="2">
    <location>
        <begin position="775"/>
        <end position="977"/>
    </location>
</feature>
<feature type="domain" description="Phage tail tape measure protein" evidence="3">
    <location>
        <begin position="202"/>
        <end position="398"/>
    </location>
</feature>
<keyword evidence="5" id="KW-1185">Reference proteome</keyword>
<evidence type="ECO:0000256" key="2">
    <source>
        <dbReference type="SAM" id="Coils"/>
    </source>
</evidence>
<evidence type="ECO:0000313" key="4">
    <source>
        <dbReference type="EMBL" id="MDN4609119.1"/>
    </source>
</evidence>
<dbReference type="Proteomes" id="UP001175097">
    <property type="component" value="Unassembled WGS sequence"/>
</dbReference>
<keyword evidence="2" id="KW-0175">Coiled coil</keyword>
<evidence type="ECO:0000256" key="1">
    <source>
        <dbReference type="ARBA" id="ARBA00022612"/>
    </source>
</evidence>
<dbReference type="RefSeq" id="WP_301245701.1">
    <property type="nucleotide sequence ID" value="NZ_JAROCC010000020.1"/>
</dbReference>
<dbReference type="Pfam" id="PF10145">
    <property type="entry name" value="PhageMin_Tail"/>
    <property type="match status" value="1"/>
</dbReference>
<organism evidence="4 5">
    <name type="scientific">Sporosarcina highlanderae</name>
    <dbReference type="NCBI Taxonomy" id="3035916"/>
    <lineage>
        <taxon>Bacteria</taxon>
        <taxon>Bacillati</taxon>
        <taxon>Bacillota</taxon>
        <taxon>Bacilli</taxon>
        <taxon>Bacillales</taxon>
        <taxon>Caryophanaceae</taxon>
        <taxon>Sporosarcina</taxon>
    </lineage>
</organism>
<keyword evidence="1" id="KW-1188">Viral release from host cell</keyword>